<dbReference type="AlphaFoldDB" id="A0A0V1IFJ4"/>
<name>A0A0V1IFJ4_TRIPS</name>
<evidence type="ECO:0000313" key="1">
    <source>
        <dbReference type="EMBL" id="KRZ21300.1"/>
    </source>
</evidence>
<keyword evidence="2" id="KW-1185">Reference proteome</keyword>
<organism evidence="1 2">
    <name type="scientific">Trichinella pseudospiralis</name>
    <name type="common">Parasitic roundworm</name>
    <dbReference type="NCBI Taxonomy" id="6337"/>
    <lineage>
        <taxon>Eukaryota</taxon>
        <taxon>Metazoa</taxon>
        <taxon>Ecdysozoa</taxon>
        <taxon>Nematoda</taxon>
        <taxon>Enoplea</taxon>
        <taxon>Dorylaimia</taxon>
        <taxon>Trichinellida</taxon>
        <taxon>Trichinellidae</taxon>
        <taxon>Trichinella</taxon>
    </lineage>
</organism>
<dbReference type="EMBL" id="JYDS01000210">
    <property type="protein sequence ID" value="KRZ21300.1"/>
    <property type="molecule type" value="Genomic_DNA"/>
</dbReference>
<reference evidence="1 2" key="1">
    <citation type="submission" date="2015-01" db="EMBL/GenBank/DDBJ databases">
        <title>Evolution of Trichinella species and genotypes.</title>
        <authorList>
            <person name="Korhonen P.K."/>
            <person name="Edoardo P."/>
            <person name="Giuseppe L.R."/>
            <person name="Gasser R.B."/>
        </authorList>
    </citation>
    <scope>NUCLEOTIDE SEQUENCE [LARGE SCALE GENOMIC DNA]</scope>
    <source>
        <strain evidence="1">ISS588</strain>
    </source>
</reference>
<sequence>MEELLHHVHNTVFCYRCELLSTVRYVESRCSYRWFRLLCGRSGTN</sequence>
<dbReference type="Proteomes" id="UP000054805">
    <property type="component" value="Unassembled WGS sequence"/>
</dbReference>
<gene>
    <name evidence="1" type="ORF">T4B_11050</name>
</gene>
<evidence type="ECO:0000313" key="2">
    <source>
        <dbReference type="Proteomes" id="UP000054805"/>
    </source>
</evidence>
<comment type="caution">
    <text evidence="1">The sequence shown here is derived from an EMBL/GenBank/DDBJ whole genome shotgun (WGS) entry which is preliminary data.</text>
</comment>
<accession>A0A0V1IFJ4</accession>
<proteinExistence type="predicted"/>
<protein>
    <submittedName>
        <fullName evidence="1">Uncharacterized protein</fullName>
    </submittedName>
</protein>